<keyword evidence="1" id="KW-0472">Membrane</keyword>
<dbReference type="AlphaFoldDB" id="A0A3B0TDF2"/>
<feature type="transmembrane region" description="Helical" evidence="1">
    <location>
        <begin position="47"/>
        <end position="66"/>
    </location>
</feature>
<feature type="transmembrane region" description="Helical" evidence="1">
    <location>
        <begin position="15"/>
        <end position="40"/>
    </location>
</feature>
<keyword evidence="1" id="KW-0812">Transmembrane</keyword>
<proteinExistence type="predicted"/>
<sequence>MTKSNGENAAGRLSIFALGMSLGLFLVISFILCVSFDLIFPSYAMHGAWEGLLPGFVWLSWGAFAIGVVETFLYGWYTALIFGPLYNLFARR</sequence>
<reference evidence="2" key="1">
    <citation type="submission" date="2018-06" db="EMBL/GenBank/DDBJ databases">
        <authorList>
            <person name="Zhirakovskaya E."/>
        </authorList>
    </citation>
    <scope>NUCLEOTIDE SEQUENCE</scope>
</reference>
<dbReference type="EMBL" id="UOEH01000545">
    <property type="protein sequence ID" value="VAW06854.1"/>
    <property type="molecule type" value="Genomic_DNA"/>
</dbReference>
<name>A0A3B0TDF2_9ZZZZ</name>
<gene>
    <name evidence="2" type="ORF">MNBD_ALPHA05-404</name>
</gene>
<accession>A0A3B0TDF2</accession>
<evidence type="ECO:0000313" key="2">
    <source>
        <dbReference type="EMBL" id="VAW06854.1"/>
    </source>
</evidence>
<keyword evidence="1" id="KW-1133">Transmembrane helix</keyword>
<protein>
    <submittedName>
        <fullName evidence="2">Uncharacterized protein</fullName>
    </submittedName>
</protein>
<organism evidence="2">
    <name type="scientific">hydrothermal vent metagenome</name>
    <dbReference type="NCBI Taxonomy" id="652676"/>
    <lineage>
        <taxon>unclassified sequences</taxon>
        <taxon>metagenomes</taxon>
        <taxon>ecological metagenomes</taxon>
    </lineage>
</organism>
<evidence type="ECO:0000256" key="1">
    <source>
        <dbReference type="SAM" id="Phobius"/>
    </source>
</evidence>